<dbReference type="SUPFAM" id="SSF53474">
    <property type="entry name" value="alpha/beta-Hydrolases"/>
    <property type="match status" value="1"/>
</dbReference>
<protein>
    <submittedName>
        <fullName evidence="3">Dienelactone hydrolase family protein</fullName>
    </submittedName>
</protein>
<dbReference type="PANTHER" id="PTHR46623:SF6">
    <property type="entry name" value="ALPHA_BETA-HYDROLASES SUPERFAMILY PROTEIN"/>
    <property type="match status" value="1"/>
</dbReference>
<evidence type="ECO:0000313" key="4">
    <source>
        <dbReference type="Proteomes" id="UP000051335"/>
    </source>
</evidence>
<evidence type="ECO:0000259" key="2">
    <source>
        <dbReference type="Pfam" id="PF23678"/>
    </source>
</evidence>
<keyword evidence="3" id="KW-0378">Hydrolase</keyword>
<dbReference type="EMBL" id="LJQC01001139">
    <property type="protein sequence ID" value="KPW83256.1"/>
    <property type="molecule type" value="Genomic_DNA"/>
</dbReference>
<dbReference type="GO" id="GO:0016787">
    <property type="term" value="F:hydrolase activity"/>
    <property type="evidence" value="ECO:0007669"/>
    <property type="project" value="UniProtKB-KW"/>
</dbReference>
<dbReference type="InterPro" id="IPR051049">
    <property type="entry name" value="Dienelactone_hydrolase-like"/>
</dbReference>
<dbReference type="Gene3D" id="3.40.50.1820">
    <property type="entry name" value="alpha/beta hydrolase"/>
    <property type="match status" value="1"/>
</dbReference>
<dbReference type="AlphaFoldDB" id="A0A0P9NGX8"/>
<name>A0A0P9NGX8_9PSED</name>
<proteinExistence type="predicted"/>
<evidence type="ECO:0000259" key="1">
    <source>
        <dbReference type="Pfam" id="PF01738"/>
    </source>
</evidence>
<gene>
    <name evidence="3" type="ORF">ALO75_100845</name>
</gene>
<dbReference type="InterPro" id="IPR002925">
    <property type="entry name" value="Dienelactn_hydro"/>
</dbReference>
<feature type="domain" description="Dienelactone hydrolase" evidence="1">
    <location>
        <begin position="157"/>
        <end position="367"/>
    </location>
</feature>
<evidence type="ECO:0000313" key="3">
    <source>
        <dbReference type="EMBL" id="KPW83256.1"/>
    </source>
</evidence>
<dbReference type="Pfam" id="PF23678">
    <property type="entry name" value="YqhI"/>
    <property type="match status" value="1"/>
</dbReference>
<dbReference type="InterPro" id="IPR048094">
    <property type="entry name" value="YghX_hydrolase-like"/>
</dbReference>
<dbReference type="PANTHER" id="PTHR46623">
    <property type="entry name" value="CARBOXYMETHYLENEBUTENOLIDASE-RELATED"/>
    <property type="match status" value="1"/>
</dbReference>
<reference evidence="3 4" key="1">
    <citation type="submission" date="2015-09" db="EMBL/GenBank/DDBJ databases">
        <title>Genome announcement of multiple Pseudomonas syringae strains.</title>
        <authorList>
            <person name="Thakur S."/>
            <person name="Wang P.W."/>
            <person name="Gong Y."/>
            <person name="Weir B.S."/>
            <person name="Guttman D.S."/>
        </authorList>
    </citation>
    <scope>NUCLEOTIDE SEQUENCE [LARGE SCALE GENOMIC DNA]</scope>
    <source>
        <strain evidence="3 4">ICMP17001</strain>
    </source>
</reference>
<dbReference type="NCBIfam" id="NF041440">
    <property type="entry name" value="hydrolase_YghX"/>
    <property type="match status" value="1"/>
</dbReference>
<dbReference type="InterPro" id="IPR029058">
    <property type="entry name" value="AB_hydrolase_fold"/>
</dbReference>
<sequence length="368" mass="40718">MPDFFIVRWPSAASGNMRRVCTPGQRLAVFRRFTVADLMLRKYYRERTLCRSPIARQPAKMQAALNDSEGSLPMERLTAKDFAPELLELYDYYAHGRINRREFLDRAALFTFGGLTASALLASLSPNYALAEQVEFTDPDIIAEYVSYPSPKGHGQVRGYLVRPAKAAGKVPAVVVAHENRGLNPYIEDVARRVAKAGFIALAPDGLSSVGGYPGNDDKGRELQQTVNPEKLMNDFFAAIEWLMKHDATTGKVGITGFCYGGGVANAAAVAYPELGAAVSFYGRQPNVEDVVKIKAPVMIHYGELDTRINEGWPAYEKALKAAGKTYETYIYPGANHGFHNDSTPRYDEAAAKLAWDRTLGWFNKYLV</sequence>
<feature type="domain" description="YqhI" evidence="2">
    <location>
        <begin position="74"/>
        <end position="108"/>
    </location>
</feature>
<dbReference type="InterPro" id="IPR057802">
    <property type="entry name" value="YqhI_dom"/>
</dbReference>
<comment type="caution">
    <text evidence="3">The sequence shown here is derived from an EMBL/GenBank/DDBJ whole genome shotgun (WGS) entry which is preliminary data.</text>
</comment>
<dbReference type="PATRIC" id="fig|317659.3.peg.810"/>
<accession>A0A0P9NGX8</accession>
<organism evidence="3 4">
    <name type="scientific">Pseudomonas syringae pv. coryli</name>
    <dbReference type="NCBI Taxonomy" id="317659"/>
    <lineage>
        <taxon>Bacteria</taxon>
        <taxon>Pseudomonadati</taxon>
        <taxon>Pseudomonadota</taxon>
        <taxon>Gammaproteobacteria</taxon>
        <taxon>Pseudomonadales</taxon>
        <taxon>Pseudomonadaceae</taxon>
        <taxon>Pseudomonas</taxon>
    </lineage>
</organism>
<dbReference type="Pfam" id="PF01738">
    <property type="entry name" value="DLH"/>
    <property type="match status" value="1"/>
</dbReference>
<dbReference type="Proteomes" id="UP000051335">
    <property type="component" value="Unassembled WGS sequence"/>
</dbReference>
<keyword evidence="4" id="KW-1185">Reference proteome</keyword>